<sequence length="86" mass="9643">MCTQTETREECSRCGHVNANQGPIESCGLRSRQPFDSRNDNYFVGRCYGVATTSYTESVVCSTCATTEERERRRHESKGSAQIIAK</sequence>
<proteinExistence type="predicted"/>
<evidence type="ECO:0000313" key="2">
    <source>
        <dbReference type="Proteomes" id="UP000245910"/>
    </source>
</evidence>
<dbReference type="AlphaFoldDB" id="A0A2L2T7C3"/>
<organism evidence="1 2">
    <name type="scientific">Fusarium venenatum</name>
    <dbReference type="NCBI Taxonomy" id="56646"/>
    <lineage>
        <taxon>Eukaryota</taxon>
        <taxon>Fungi</taxon>
        <taxon>Dikarya</taxon>
        <taxon>Ascomycota</taxon>
        <taxon>Pezizomycotina</taxon>
        <taxon>Sordariomycetes</taxon>
        <taxon>Hypocreomycetidae</taxon>
        <taxon>Hypocreales</taxon>
        <taxon>Nectriaceae</taxon>
        <taxon>Fusarium</taxon>
    </lineage>
</organism>
<name>A0A2L2T7C3_9HYPO</name>
<evidence type="ECO:0000313" key="1">
    <source>
        <dbReference type="EMBL" id="CEI61041.1"/>
    </source>
</evidence>
<protein>
    <submittedName>
        <fullName evidence="1">Uncharacterized protein</fullName>
    </submittedName>
</protein>
<dbReference type="EMBL" id="LN649230">
    <property type="protein sequence ID" value="CEI61041.1"/>
    <property type="molecule type" value="Genomic_DNA"/>
</dbReference>
<dbReference type="Proteomes" id="UP000245910">
    <property type="component" value="Chromosome II"/>
</dbReference>
<accession>A0A2L2T7C3</accession>
<keyword evidence="2" id="KW-1185">Reference proteome</keyword>
<reference evidence="2" key="1">
    <citation type="submission" date="2014-10" db="EMBL/GenBank/DDBJ databases">
        <authorList>
            <person name="King R."/>
        </authorList>
    </citation>
    <scope>NUCLEOTIDE SEQUENCE [LARGE SCALE GENOMIC DNA]</scope>
    <source>
        <strain evidence="2">A3/5</strain>
    </source>
</reference>